<evidence type="ECO:0000313" key="2">
    <source>
        <dbReference type="EnsemblMetazoa" id="GPAI026269-PA"/>
    </source>
</evidence>
<sequence>MDAVFRTCRMQVTKLCNSIAVCLKPHETKFHVLTLAQSTPIKVSVKCIKILEALGEFRGFVNFERSLTYRTNSNSKIYQITESFLYTKLQENAERISILGALSCMPFAHCMFIFRLVHVRVDLQ</sequence>
<name>A0A1A9ZVF5_GLOPL</name>
<dbReference type="EnsemblMetazoa" id="GPAI026269-RA">
    <property type="protein sequence ID" value="GPAI026269-PA"/>
    <property type="gene ID" value="GPAI026269"/>
</dbReference>
<evidence type="ECO:0000256" key="1">
    <source>
        <dbReference type="SAM" id="Phobius"/>
    </source>
</evidence>
<accession>A0A1A9ZVF5</accession>
<feature type="transmembrane region" description="Helical" evidence="1">
    <location>
        <begin position="96"/>
        <end position="117"/>
    </location>
</feature>
<dbReference type="VEuPathDB" id="VectorBase:GPAI026269"/>
<dbReference type="Proteomes" id="UP000092445">
    <property type="component" value="Unassembled WGS sequence"/>
</dbReference>
<protein>
    <submittedName>
        <fullName evidence="2">Uncharacterized protein</fullName>
    </submittedName>
</protein>
<keyword evidence="3" id="KW-1185">Reference proteome</keyword>
<organism evidence="2 3">
    <name type="scientific">Glossina pallidipes</name>
    <name type="common">Tsetse fly</name>
    <dbReference type="NCBI Taxonomy" id="7398"/>
    <lineage>
        <taxon>Eukaryota</taxon>
        <taxon>Metazoa</taxon>
        <taxon>Ecdysozoa</taxon>
        <taxon>Arthropoda</taxon>
        <taxon>Hexapoda</taxon>
        <taxon>Insecta</taxon>
        <taxon>Pterygota</taxon>
        <taxon>Neoptera</taxon>
        <taxon>Endopterygota</taxon>
        <taxon>Diptera</taxon>
        <taxon>Brachycera</taxon>
        <taxon>Muscomorpha</taxon>
        <taxon>Hippoboscoidea</taxon>
        <taxon>Glossinidae</taxon>
        <taxon>Glossina</taxon>
    </lineage>
</organism>
<keyword evidence="1" id="KW-0472">Membrane</keyword>
<keyword evidence="1" id="KW-0812">Transmembrane</keyword>
<dbReference type="AlphaFoldDB" id="A0A1A9ZVF5"/>
<proteinExistence type="predicted"/>
<reference evidence="2" key="2">
    <citation type="submission" date="2020-05" db="UniProtKB">
        <authorList>
            <consortium name="EnsemblMetazoa"/>
        </authorList>
    </citation>
    <scope>IDENTIFICATION</scope>
    <source>
        <strain evidence="2">IAEA</strain>
    </source>
</reference>
<keyword evidence="1" id="KW-1133">Transmembrane helix</keyword>
<reference evidence="3" key="1">
    <citation type="submission" date="2014-03" db="EMBL/GenBank/DDBJ databases">
        <authorList>
            <person name="Aksoy S."/>
            <person name="Warren W."/>
            <person name="Wilson R.K."/>
        </authorList>
    </citation>
    <scope>NUCLEOTIDE SEQUENCE [LARGE SCALE GENOMIC DNA]</scope>
    <source>
        <strain evidence="3">IAEA</strain>
    </source>
</reference>
<evidence type="ECO:0000313" key="3">
    <source>
        <dbReference type="Proteomes" id="UP000092445"/>
    </source>
</evidence>